<dbReference type="CDD" id="cd05403">
    <property type="entry name" value="NT_KNTase_like"/>
    <property type="match status" value="1"/>
</dbReference>
<keyword evidence="7" id="KW-0067">ATP-binding</keyword>
<dbReference type="EMBL" id="JAIHOM010000075">
    <property type="protein sequence ID" value="MCW6037509.1"/>
    <property type="molecule type" value="Genomic_DNA"/>
</dbReference>
<dbReference type="PANTHER" id="PTHR33571:SF14">
    <property type="entry name" value="PROTEIN ADENYLYLTRANSFERASE MJ0435-RELATED"/>
    <property type="match status" value="1"/>
</dbReference>
<keyword evidence="3" id="KW-0808">Transferase</keyword>
<evidence type="ECO:0000256" key="9">
    <source>
        <dbReference type="ARBA" id="ARBA00038276"/>
    </source>
</evidence>
<keyword evidence="4" id="KW-0548">Nucleotidyltransferase</keyword>
<dbReference type="Proteomes" id="UP001526426">
    <property type="component" value="Unassembled WGS sequence"/>
</dbReference>
<dbReference type="Pfam" id="PF01909">
    <property type="entry name" value="NTP_transf_2"/>
    <property type="match status" value="1"/>
</dbReference>
<keyword evidence="8" id="KW-0460">Magnesium</keyword>
<accession>A0ABT3L8U1</accession>
<gene>
    <name evidence="11" type="ORF">K4A83_14675</name>
</gene>
<dbReference type="PANTHER" id="PTHR33571">
    <property type="entry name" value="SSL8005 PROTEIN"/>
    <property type="match status" value="1"/>
</dbReference>
<evidence type="ECO:0000256" key="6">
    <source>
        <dbReference type="ARBA" id="ARBA00022741"/>
    </source>
</evidence>
<sequence>MSVLVSSKSDIFEQLKAHWETLEGYGVRRCGLFGSFRRDEATPESDIDLLVVFEPDLKTFRNFMDLYFFFEELFGRKVDMVTPESLSPYLKDHILGEVEYVSFS</sequence>
<evidence type="ECO:0000256" key="4">
    <source>
        <dbReference type="ARBA" id="ARBA00022695"/>
    </source>
</evidence>
<dbReference type="RefSeq" id="WP_265265367.1">
    <property type="nucleotide sequence ID" value="NZ_JAIHOM010000075.1"/>
</dbReference>
<keyword evidence="12" id="KW-1185">Reference proteome</keyword>
<name>A0ABT3L8U1_9CYAN</name>
<evidence type="ECO:0000256" key="5">
    <source>
        <dbReference type="ARBA" id="ARBA00022723"/>
    </source>
</evidence>
<evidence type="ECO:0000256" key="3">
    <source>
        <dbReference type="ARBA" id="ARBA00022679"/>
    </source>
</evidence>
<keyword evidence="2" id="KW-1277">Toxin-antitoxin system</keyword>
<keyword evidence="5" id="KW-0479">Metal-binding</keyword>
<evidence type="ECO:0000256" key="7">
    <source>
        <dbReference type="ARBA" id="ARBA00022840"/>
    </source>
</evidence>
<evidence type="ECO:0000313" key="11">
    <source>
        <dbReference type="EMBL" id="MCW6037509.1"/>
    </source>
</evidence>
<reference evidence="11 12" key="1">
    <citation type="submission" date="2021-08" db="EMBL/GenBank/DDBJ databases">
        <title>Draft genome sequence of Spirulina subsalsa with high tolerance to salinity and hype-accumulation of phycocyanin.</title>
        <authorList>
            <person name="Pei H."/>
            <person name="Jiang L."/>
        </authorList>
    </citation>
    <scope>NUCLEOTIDE SEQUENCE [LARGE SCALE GENOMIC DNA]</scope>
    <source>
        <strain evidence="11 12">FACHB-351</strain>
    </source>
</reference>
<protein>
    <submittedName>
        <fullName evidence="11">Nucleotidyltransferase family protein</fullName>
    </submittedName>
</protein>
<evidence type="ECO:0000259" key="10">
    <source>
        <dbReference type="Pfam" id="PF01909"/>
    </source>
</evidence>
<dbReference type="InterPro" id="IPR002934">
    <property type="entry name" value="Polymerase_NTP_transf_dom"/>
</dbReference>
<comment type="similarity">
    <text evidence="9">Belongs to the MntA antitoxin family.</text>
</comment>
<evidence type="ECO:0000256" key="1">
    <source>
        <dbReference type="ARBA" id="ARBA00001946"/>
    </source>
</evidence>
<dbReference type="SUPFAM" id="SSF81301">
    <property type="entry name" value="Nucleotidyltransferase"/>
    <property type="match status" value="1"/>
</dbReference>
<dbReference type="InterPro" id="IPR052038">
    <property type="entry name" value="Type-VII_TA_antitoxin"/>
</dbReference>
<proteinExistence type="inferred from homology"/>
<evidence type="ECO:0000313" key="12">
    <source>
        <dbReference type="Proteomes" id="UP001526426"/>
    </source>
</evidence>
<evidence type="ECO:0000256" key="8">
    <source>
        <dbReference type="ARBA" id="ARBA00022842"/>
    </source>
</evidence>
<dbReference type="Gene3D" id="3.30.460.10">
    <property type="entry name" value="Beta Polymerase, domain 2"/>
    <property type="match status" value="1"/>
</dbReference>
<feature type="domain" description="Polymerase nucleotidyl transferase" evidence="10">
    <location>
        <begin position="22"/>
        <end position="100"/>
    </location>
</feature>
<comment type="caution">
    <text evidence="11">The sequence shown here is derived from an EMBL/GenBank/DDBJ whole genome shotgun (WGS) entry which is preliminary data.</text>
</comment>
<dbReference type="InterPro" id="IPR043519">
    <property type="entry name" value="NT_sf"/>
</dbReference>
<comment type="cofactor">
    <cofactor evidence="1">
        <name>Mg(2+)</name>
        <dbReference type="ChEBI" id="CHEBI:18420"/>
    </cofactor>
</comment>
<organism evidence="11 12">
    <name type="scientific">Spirulina subsalsa FACHB-351</name>
    <dbReference type="NCBI Taxonomy" id="234711"/>
    <lineage>
        <taxon>Bacteria</taxon>
        <taxon>Bacillati</taxon>
        <taxon>Cyanobacteriota</taxon>
        <taxon>Cyanophyceae</taxon>
        <taxon>Spirulinales</taxon>
        <taxon>Spirulinaceae</taxon>
        <taxon>Spirulina</taxon>
    </lineage>
</organism>
<keyword evidence="6" id="KW-0547">Nucleotide-binding</keyword>
<evidence type="ECO:0000256" key="2">
    <source>
        <dbReference type="ARBA" id="ARBA00022649"/>
    </source>
</evidence>